<dbReference type="PANTHER" id="PTHR13003">
    <property type="entry name" value="NUP107-RELATED"/>
    <property type="match status" value="1"/>
</dbReference>
<keyword evidence="7" id="KW-0472">Membrane</keyword>
<keyword evidence="2" id="KW-0509">mRNA transport</keyword>
<keyword evidence="5 7" id="KW-0906">Nuclear pore complex</keyword>
<keyword evidence="6 7" id="KW-0539">Nucleus</keyword>
<evidence type="ECO:0000256" key="3">
    <source>
        <dbReference type="ARBA" id="ARBA00022927"/>
    </source>
</evidence>
<evidence type="ECO:0000313" key="8">
    <source>
        <dbReference type="EMBL" id="KAG1544268.1"/>
    </source>
</evidence>
<dbReference type="AlphaFoldDB" id="A0A9P6YCD1"/>
<dbReference type="GO" id="GO:0006406">
    <property type="term" value="P:mRNA export from nucleus"/>
    <property type="evidence" value="ECO:0007669"/>
    <property type="project" value="TreeGrafter"/>
</dbReference>
<dbReference type="GO" id="GO:0017056">
    <property type="term" value="F:structural constituent of nuclear pore"/>
    <property type="evidence" value="ECO:0007669"/>
    <property type="project" value="UniProtKB-UniRule"/>
</dbReference>
<dbReference type="Proteomes" id="UP000717996">
    <property type="component" value="Unassembled WGS sequence"/>
</dbReference>
<evidence type="ECO:0000256" key="7">
    <source>
        <dbReference type="RuleBase" id="RU365072"/>
    </source>
</evidence>
<dbReference type="GO" id="GO:0031965">
    <property type="term" value="C:nuclear membrane"/>
    <property type="evidence" value="ECO:0007669"/>
    <property type="project" value="UniProtKB-SubCell"/>
</dbReference>
<dbReference type="EMBL" id="JAANIT010000815">
    <property type="protein sequence ID" value="KAG1544268.1"/>
    <property type="molecule type" value="Genomic_DNA"/>
</dbReference>
<reference evidence="8" key="1">
    <citation type="journal article" date="2020" name="Microb. Genom.">
        <title>Genetic diversity of clinical and environmental Mucorales isolates obtained from an investigation of mucormycosis cases among solid organ transplant recipients.</title>
        <authorList>
            <person name="Nguyen M.H."/>
            <person name="Kaul D."/>
            <person name="Muto C."/>
            <person name="Cheng S.J."/>
            <person name="Richter R.A."/>
            <person name="Bruno V.M."/>
            <person name="Liu G."/>
            <person name="Beyhan S."/>
            <person name="Sundermann A.J."/>
            <person name="Mounaud S."/>
            <person name="Pasculle A.W."/>
            <person name="Nierman W.C."/>
            <person name="Driscoll E."/>
            <person name="Cumbie R."/>
            <person name="Clancy C.J."/>
            <person name="Dupont C.L."/>
        </authorList>
    </citation>
    <scope>NUCLEOTIDE SEQUENCE</scope>
    <source>
        <strain evidence="8">GL16</strain>
    </source>
</reference>
<dbReference type="GO" id="GO:0006606">
    <property type="term" value="P:protein import into nucleus"/>
    <property type="evidence" value="ECO:0007669"/>
    <property type="project" value="TreeGrafter"/>
</dbReference>
<evidence type="ECO:0000256" key="4">
    <source>
        <dbReference type="ARBA" id="ARBA00023010"/>
    </source>
</evidence>
<proteinExistence type="inferred from homology"/>
<name>A0A9P6YCD1_RHIOR</name>
<comment type="subunit">
    <text evidence="7">Part of the nuclear pore complex (NPC).</text>
</comment>
<dbReference type="GO" id="GO:0031080">
    <property type="term" value="C:nuclear pore outer ring"/>
    <property type="evidence" value="ECO:0007669"/>
    <property type="project" value="TreeGrafter"/>
</dbReference>
<keyword evidence="4 7" id="KW-0811">Translocation</keyword>
<organism evidence="8 9">
    <name type="scientific">Rhizopus oryzae</name>
    <name type="common">Mucormycosis agent</name>
    <name type="synonym">Rhizopus arrhizus var. delemar</name>
    <dbReference type="NCBI Taxonomy" id="64495"/>
    <lineage>
        <taxon>Eukaryota</taxon>
        <taxon>Fungi</taxon>
        <taxon>Fungi incertae sedis</taxon>
        <taxon>Mucoromycota</taxon>
        <taxon>Mucoromycotina</taxon>
        <taxon>Mucoromycetes</taxon>
        <taxon>Mucorales</taxon>
        <taxon>Mucorineae</taxon>
        <taxon>Rhizopodaceae</taxon>
        <taxon>Rhizopus</taxon>
    </lineage>
</organism>
<dbReference type="GO" id="GO:0000973">
    <property type="term" value="P:post-transcriptional tethering of RNA polymerase II gene DNA at nuclear periphery"/>
    <property type="evidence" value="ECO:0007669"/>
    <property type="project" value="TreeGrafter"/>
</dbReference>
<dbReference type="InterPro" id="IPR007252">
    <property type="entry name" value="Nup84/Nup107"/>
</dbReference>
<comment type="subcellular location">
    <subcellularLocation>
        <location evidence="7">Nucleus</location>
        <location evidence="7">Nuclear pore complex</location>
    </subcellularLocation>
    <subcellularLocation>
        <location evidence="7">Nucleus membrane</location>
    </subcellularLocation>
</comment>
<evidence type="ECO:0000313" key="9">
    <source>
        <dbReference type="Proteomes" id="UP000717996"/>
    </source>
</evidence>
<dbReference type="Gene3D" id="1.20.190.50">
    <property type="match status" value="1"/>
</dbReference>
<protein>
    <recommendedName>
        <fullName evidence="7">Nuclear pore complex protein</fullName>
    </recommendedName>
</protein>
<evidence type="ECO:0000256" key="2">
    <source>
        <dbReference type="ARBA" id="ARBA00022816"/>
    </source>
</evidence>
<evidence type="ECO:0000256" key="5">
    <source>
        <dbReference type="ARBA" id="ARBA00023132"/>
    </source>
</evidence>
<sequence>MTLNDNFIDNFARILKSFDVNNGHEIAGKYTSLTSADKYNIFRQTESNTWKLIATLASSKNKSQLHKLAALKDWVAKVTITQDLQDRIAKKALDDEELEGEIMHIVRKNRALRPSLHEPPNKKRRMSYEHDIDAIYKQRWDKLRAGEYELAQAGKDEDPAAVYMYNEYVRFNLIALGKDNSQYTKNEWIAWHACVQNTAKNALLGHYEKLLYDTLAGDVNSIVNSNMCQTWEDVIWANLNGLLENEMNRIDNTSSIISIASFELASSKDFLLERGDPRIFFHQIQSTILQNNTSNLIEEMHKMLVLNRSHSAFYISEEYKLEALRFISTLILFGRQYLDWEEDEKSTAIVAYYTEMSSRLENFRPLTIAAYASRLPETEQTNIYSQFLEGFIGDKEEMSILILLGKQYNLEMKKILKQTSYSLINKAIAQSSQIQKTKHFQTEDGKMEEPFMDTFQLAMDWLMLDKAFWLDALNAANYIIRFFMGIRHLYFAKKILNMIPMEIELFVSRMPDVDQNLSEYRSHKRLLNIFELQKPWNLLIQSAPHNTDSTNDIRKTAKWRKEIEEQTKRLEKEFTFILEGGWLGKDAVETDHISKLSLQKIYIPELVIQYHQLLHLTSTIIPKNSEKSRQMSMYITVKQKELFHIIKAANRMKDVTKEFTRSIADYHKAN</sequence>
<comment type="caution">
    <text evidence="8">The sequence shown here is derived from an EMBL/GenBank/DDBJ whole genome shotgun (WGS) entry which is preliminary data.</text>
</comment>
<gene>
    <name evidence="8" type="ORF">G6F51_006167</name>
</gene>
<keyword evidence="3" id="KW-0653">Protein transport</keyword>
<accession>A0A9P6YCD1</accession>
<dbReference type="Pfam" id="PF04121">
    <property type="entry name" value="Nup84_Nup100"/>
    <property type="match status" value="1"/>
</dbReference>
<keyword evidence="1 7" id="KW-0813">Transport</keyword>
<evidence type="ECO:0000256" key="6">
    <source>
        <dbReference type="ARBA" id="ARBA00023242"/>
    </source>
</evidence>
<comment type="similarity">
    <text evidence="7">Belongs to the nucleoporin Nup84/Nup107 family.</text>
</comment>
<comment type="function">
    <text evidence="7">Functions as a component of the nuclear pore complex (NPC).</text>
</comment>
<evidence type="ECO:0000256" key="1">
    <source>
        <dbReference type="ARBA" id="ARBA00022448"/>
    </source>
</evidence>
<dbReference type="PANTHER" id="PTHR13003:SF2">
    <property type="entry name" value="NUCLEAR PORE COMPLEX PROTEIN NUP107"/>
    <property type="match status" value="1"/>
</dbReference>